<dbReference type="EMBL" id="LAZR01023247">
    <property type="protein sequence ID" value="KKL79165.1"/>
    <property type="molecule type" value="Genomic_DNA"/>
</dbReference>
<organism evidence="3">
    <name type="scientific">marine sediment metagenome</name>
    <dbReference type="NCBI Taxonomy" id="412755"/>
    <lineage>
        <taxon>unclassified sequences</taxon>
        <taxon>metagenomes</taxon>
        <taxon>ecological metagenomes</taxon>
    </lineage>
</organism>
<dbReference type="PIRSF" id="PIRSF002825">
    <property type="entry name" value="CfbpA"/>
    <property type="match status" value="1"/>
</dbReference>
<dbReference type="SUPFAM" id="SSF53850">
    <property type="entry name" value="Periplasmic binding protein-like II"/>
    <property type="match status" value="1"/>
</dbReference>
<comment type="caution">
    <text evidence="3">The sequence shown here is derived from an EMBL/GenBank/DDBJ whole genome shotgun (WGS) entry which is preliminary data.</text>
</comment>
<dbReference type="PANTHER" id="PTHR30006">
    <property type="entry name" value="THIAMINE-BINDING PERIPLASMIC PROTEIN-RELATED"/>
    <property type="match status" value="1"/>
</dbReference>
<dbReference type="PANTHER" id="PTHR30006:SF15">
    <property type="entry name" value="IRON-UTILIZATION PERIPLASMIC PROTEIN"/>
    <property type="match status" value="1"/>
</dbReference>
<evidence type="ECO:0000313" key="3">
    <source>
        <dbReference type="EMBL" id="KKL79165.1"/>
    </source>
</evidence>
<evidence type="ECO:0008006" key="4">
    <source>
        <dbReference type="Google" id="ProtNLM"/>
    </source>
</evidence>
<dbReference type="InterPro" id="IPR026045">
    <property type="entry name" value="Ferric-bd"/>
</dbReference>
<name>A0A0F9HBT6_9ZZZZ</name>
<proteinExistence type="inferred from homology"/>
<gene>
    <name evidence="3" type="ORF">LCGC14_2017570</name>
</gene>
<protein>
    <recommendedName>
        <fullName evidence="4">Iron ABC transporter substrate-binding protein</fullName>
    </recommendedName>
</protein>
<dbReference type="AlphaFoldDB" id="A0A0F9HBT6"/>
<dbReference type="CDD" id="cd13543">
    <property type="entry name" value="PBP2_Fbp"/>
    <property type="match status" value="1"/>
</dbReference>
<evidence type="ECO:0000256" key="2">
    <source>
        <dbReference type="ARBA" id="ARBA00022729"/>
    </source>
</evidence>
<comment type="similarity">
    <text evidence="1">Belongs to the bacterial solute-binding protein 1 family.</text>
</comment>
<sequence length="334" mass="37325">MRKWILFLASLIIFQTLEMGLATLTPAESLILYSGRTEELVGPIIDQFTKATNIEVRVRYGKTTGLAATILEEGRRSPADVFFAQDPAGLGAVEHLFGRIPGDILDRVELRFRSPRGKWVGISGRVRTVVFNTERLRKTDLPDDIWGFTDPKWKNRIGWAPTNGSFQAMVTAMRILWGEEKTYQWLKGVHANKAKIYPKNTPIVAAVGAGEIDIGFVNHYYLLRFLKERGESFPARNYHLRNGGPGAMVLVAGAGILETSRNKSAAQRFLSYLLSSGAQQYFAEKTFEYPVVEGVKTHKALLPLSKIKSPKIMMADMADLKGTLKLLRKAEVLP</sequence>
<dbReference type="GO" id="GO:0030288">
    <property type="term" value="C:outer membrane-bounded periplasmic space"/>
    <property type="evidence" value="ECO:0007669"/>
    <property type="project" value="TreeGrafter"/>
</dbReference>
<accession>A0A0F9HBT6</accession>
<dbReference type="Gene3D" id="3.40.190.10">
    <property type="entry name" value="Periplasmic binding protein-like II"/>
    <property type="match status" value="2"/>
</dbReference>
<evidence type="ECO:0000256" key="1">
    <source>
        <dbReference type="ARBA" id="ARBA00008520"/>
    </source>
</evidence>
<reference evidence="3" key="1">
    <citation type="journal article" date="2015" name="Nature">
        <title>Complex archaea that bridge the gap between prokaryotes and eukaryotes.</title>
        <authorList>
            <person name="Spang A."/>
            <person name="Saw J.H."/>
            <person name="Jorgensen S.L."/>
            <person name="Zaremba-Niedzwiedzka K."/>
            <person name="Martijn J."/>
            <person name="Lind A.E."/>
            <person name="van Eijk R."/>
            <person name="Schleper C."/>
            <person name="Guy L."/>
            <person name="Ettema T.J."/>
        </authorList>
    </citation>
    <scope>NUCLEOTIDE SEQUENCE</scope>
</reference>
<dbReference type="Pfam" id="PF13343">
    <property type="entry name" value="SBP_bac_6"/>
    <property type="match status" value="1"/>
</dbReference>
<keyword evidence="2" id="KW-0732">Signal</keyword>